<evidence type="ECO:0000313" key="1">
    <source>
        <dbReference type="EMBL" id="OQM75653.1"/>
    </source>
</evidence>
<dbReference type="AlphaFoldDB" id="A0A1V8RR90"/>
<name>A0A1V8RR90_9HYPH</name>
<proteinExistence type="predicted"/>
<reference evidence="1 2" key="1">
    <citation type="journal article" date="2016" name="Int. J. Syst. Evol. Microbiol.">
        <title>Pseudaminobacter manganicus sp. nov., isolated from sludge of a manganese mine.</title>
        <authorList>
            <person name="Li J."/>
            <person name="Huang J."/>
            <person name="Liao S."/>
            <person name="Wang G."/>
        </authorList>
    </citation>
    <scope>NUCLEOTIDE SEQUENCE [LARGE SCALE GENOMIC DNA]</scope>
    <source>
        <strain evidence="1 2">JH-7</strain>
    </source>
</reference>
<comment type="caution">
    <text evidence="1">The sequence shown here is derived from an EMBL/GenBank/DDBJ whole genome shotgun (WGS) entry which is preliminary data.</text>
</comment>
<protein>
    <submittedName>
        <fullName evidence="1">Uncharacterized protein</fullName>
    </submittedName>
</protein>
<accession>A0A1V8RR90</accession>
<organism evidence="1 2">
    <name type="scientific">Manganibacter manganicus</name>
    <dbReference type="NCBI Taxonomy" id="1873176"/>
    <lineage>
        <taxon>Bacteria</taxon>
        <taxon>Pseudomonadati</taxon>
        <taxon>Pseudomonadota</taxon>
        <taxon>Alphaproteobacteria</taxon>
        <taxon>Hyphomicrobiales</taxon>
        <taxon>Phyllobacteriaceae</taxon>
        <taxon>Manganibacter</taxon>
    </lineage>
</organism>
<evidence type="ECO:0000313" key="2">
    <source>
        <dbReference type="Proteomes" id="UP000191905"/>
    </source>
</evidence>
<gene>
    <name evidence="1" type="ORF">BFN67_16890</name>
</gene>
<sequence length="97" mass="10243">MAIMIAVVPTMVVAAIAGCVAGGGLRASATWLQLTVLIVLGHITLDDFVQFAPIKPHASAFRAIVNLDALALAHNEIGPAKRAKEPVTSLAWSLRRF</sequence>
<dbReference type="EMBL" id="MDET01000013">
    <property type="protein sequence ID" value="OQM75653.1"/>
    <property type="molecule type" value="Genomic_DNA"/>
</dbReference>
<dbReference type="Proteomes" id="UP000191905">
    <property type="component" value="Unassembled WGS sequence"/>
</dbReference>
<keyword evidence="2" id="KW-1185">Reference proteome</keyword>